<feature type="domain" description="TGS" evidence="8">
    <location>
        <begin position="393"/>
        <end position="454"/>
    </location>
</feature>
<evidence type="ECO:0000259" key="8">
    <source>
        <dbReference type="PROSITE" id="PS51880"/>
    </source>
</evidence>
<evidence type="ECO:0000256" key="4">
    <source>
        <dbReference type="ARBA" id="ARBA00048244"/>
    </source>
</evidence>
<keyword evidence="3" id="KW-0547">Nucleotide-binding</keyword>
<protein>
    <recommendedName>
        <fullName evidence="2">GTP diphosphokinase</fullName>
        <ecNumber evidence="2">2.7.6.5</ecNumber>
    </recommendedName>
</protein>
<dbReference type="RefSeq" id="WP_046922557.1">
    <property type="nucleotide sequence ID" value="NZ_AYYL01000002.1"/>
</dbReference>
<evidence type="ECO:0000259" key="7">
    <source>
        <dbReference type="PROSITE" id="PS51831"/>
    </source>
</evidence>
<dbReference type="SUPFAM" id="SSF109604">
    <property type="entry name" value="HD-domain/PDEase-like"/>
    <property type="match status" value="1"/>
</dbReference>
<dbReference type="AlphaFoldDB" id="A0A1I2Q0P6"/>
<evidence type="ECO:0000256" key="3">
    <source>
        <dbReference type="ARBA" id="ARBA00023134"/>
    </source>
</evidence>
<feature type="domain" description="HD" evidence="7">
    <location>
        <begin position="50"/>
        <end position="149"/>
    </location>
</feature>
<dbReference type="SUPFAM" id="SSF55021">
    <property type="entry name" value="ACT-like"/>
    <property type="match status" value="1"/>
</dbReference>
<dbReference type="FunFam" id="1.10.3210.10:FF:000001">
    <property type="entry name" value="GTP pyrophosphokinase RelA"/>
    <property type="match status" value="1"/>
</dbReference>
<evidence type="ECO:0000256" key="1">
    <source>
        <dbReference type="ARBA" id="ARBA00004976"/>
    </source>
</evidence>
<dbReference type="OrthoDB" id="9805041at2"/>
<dbReference type="InterPro" id="IPR012675">
    <property type="entry name" value="Beta-grasp_dom_sf"/>
</dbReference>
<dbReference type="Pfam" id="PF13328">
    <property type="entry name" value="HD_4"/>
    <property type="match status" value="1"/>
</dbReference>
<evidence type="ECO:0000313" key="10">
    <source>
        <dbReference type="Proteomes" id="UP000182635"/>
    </source>
</evidence>
<dbReference type="GO" id="GO:0005886">
    <property type="term" value="C:plasma membrane"/>
    <property type="evidence" value="ECO:0007669"/>
    <property type="project" value="TreeGrafter"/>
</dbReference>
<proteinExistence type="inferred from homology"/>
<dbReference type="Gene3D" id="3.30.70.260">
    <property type="match status" value="1"/>
</dbReference>
<dbReference type="InterPro" id="IPR045600">
    <property type="entry name" value="RelA/SpoT_AH_RIS"/>
</dbReference>
<dbReference type="GO" id="GO:0016301">
    <property type="term" value="F:kinase activity"/>
    <property type="evidence" value="ECO:0007669"/>
    <property type="project" value="UniProtKB-KW"/>
</dbReference>
<dbReference type="FunFam" id="3.30.460.10:FF:000001">
    <property type="entry name" value="GTP pyrophosphokinase RelA"/>
    <property type="match status" value="1"/>
</dbReference>
<dbReference type="PROSITE" id="PS51880">
    <property type="entry name" value="TGS"/>
    <property type="match status" value="1"/>
</dbReference>
<evidence type="ECO:0000256" key="2">
    <source>
        <dbReference type="ARBA" id="ARBA00013251"/>
    </source>
</evidence>
<name>A0A1I2Q0P6_9LACO</name>
<dbReference type="InterPro" id="IPR002912">
    <property type="entry name" value="ACT_dom"/>
</dbReference>
<dbReference type="SMART" id="SM00471">
    <property type="entry name" value="HDc"/>
    <property type="match status" value="1"/>
</dbReference>
<dbReference type="InterPro" id="IPR007685">
    <property type="entry name" value="RelA_SpoT"/>
</dbReference>
<dbReference type="CDD" id="cd04876">
    <property type="entry name" value="ACT_RelA-SpoT"/>
    <property type="match status" value="1"/>
</dbReference>
<dbReference type="NCBIfam" id="TIGR00691">
    <property type="entry name" value="spoT_relA"/>
    <property type="match status" value="1"/>
</dbReference>
<feature type="domain" description="ACT" evidence="6">
    <location>
        <begin position="665"/>
        <end position="739"/>
    </location>
</feature>
<organism evidence="9 10">
    <name type="scientific">Ligilactobacillus ruminis DSM 20403 = NBRC 102161</name>
    <dbReference type="NCBI Taxonomy" id="1423798"/>
    <lineage>
        <taxon>Bacteria</taxon>
        <taxon>Bacillati</taxon>
        <taxon>Bacillota</taxon>
        <taxon>Bacilli</taxon>
        <taxon>Lactobacillales</taxon>
        <taxon>Lactobacillaceae</taxon>
        <taxon>Ligilactobacillus</taxon>
    </lineage>
</organism>
<comment type="similarity">
    <text evidence="5">Belongs to the relA/spoT family.</text>
</comment>
<dbReference type="Gene3D" id="3.30.460.10">
    <property type="entry name" value="Beta Polymerase, domain 2"/>
    <property type="match status" value="1"/>
</dbReference>
<comment type="function">
    <text evidence="5">In eubacteria ppGpp (guanosine 3'-diphosphate 5'-diphosphate) is a mediator of the stringent response that coordinates a variety of cellular activities in response to changes in nutritional abundance.</text>
</comment>
<dbReference type="Pfam" id="PF04607">
    <property type="entry name" value="RelA_SpoT"/>
    <property type="match status" value="1"/>
</dbReference>
<dbReference type="CDD" id="cd05399">
    <property type="entry name" value="NT_Rel-Spo_like"/>
    <property type="match status" value="1"/>
</dbReference>
<dbReference type="InterPro" id="IPR006674">
    <property type="entry name" value="HD_domain"/>
</dbReference>
<dbReference type="PROSITE" id="PS51831">
    <property type="entry name" value="HD"/>
    <property type="match status" value="1"/>
</dbReference>
<dbReference type="EMBL" id="FOPI01000005">
    <property type="protein sequence ID" value="SFG19837.1"/>
    <property type="molecule type" value="Genomic_DNA"/>
</dbReference>
<dbReference type="InterPro" id="IPR033655">
    <property type="entry name" value="TGS_RelA/SpoT"/>
</dbReference>
<dbReference type="SUPFAM" id="SSF81301">
    <property type="entry name" value="Nucleotidyltransferase"/>
    <property type="match status" value="1"/>
</dbReference>
<dbReference type="PROSITE" id="PS51671">
    <property type="entry name" value="ACT"/>
    <property type="match status" value="1"/>
</dbReference>
<dbReference type="Proteomes" id="UP000182635">
    <property type="component" value="Unassembled WGS sequence"/>
</dbReference>
<keyword evidence="9" id="KW-0808">Transferase</keyword>
<dbReference type="InterPro" id="IPR003607">
    <property type="entry name" value="HD/PDEase_dom"/>
</dbReference>
<dbReference type="GO" id="GO:0005525">
    <property type="term" value="F:GTP binding"/>
    <property type="evidence" value="ECO:0007669"/>
    <property type="project" value="UniProtKB-KW"/>
</dbReference>
<evidence type="ECO:0000256" key="5">
    <source>
        <dbReference type="RuleBase" id="RU003847"/>
    </source>
</evidence>
<dbReference type="Pfam" id="PF02824">
    <property type="entry name" value="TGS"/>
    <property type="match status" value="1"/>
</dbReference>
<dbReference type="InterPro" id="IPR043519">
    <property type="entry name" value="NT_sf"/>
</dbReference>
<keyword evidence="9" id="KW-0418">Kinase</keyword>
<dbReference type="Pfam" id="PF13291">
    <property type="entry name" value="ACT_4"/>
    <property type="match status" value="1"/>
</dbReference>
<dbReference type="GO" id="GO:0008728">
    <property type="term" value="F:GTP diphosphokinase activity"/>
    <property type="evidence" value="ECO:0007669"/>
    <property type="project" value="UniProtKB-EC"/>
</dbReference>
<dbReference type="InterPro" id="IPR004095">
    <property type="entry name" value="TGS"/>
</dbReference>
<keyword evidence="3" id="KW-0342">GTP-binding</keyword>
<dbReference type="GO" id="GO:0015970">
    <property type="term" value="P:guanosine tetraphosphate biosynthetic process"/>
    <property type="evidence" value="ECO:0007669"/>
    <property type="project" value="UniProtKB-UniPathway"/>
</dbReference>
<dbReference type="Gene3D" id="3.10.20.30">
    <property type="match status" value="1"/>
</dbReference>
<dbReference type="InterPro" id="IPR004811">
    <property type="entry name" value="RelA/Spo_fam"/>
</dbReference>
<dbReference type="Pfam" id="PF19296">
    <property type="entry name" value="RelA_AH_RIS"/>
    <property type="match status" value="1"/>
</dbReference>
<accession>A0A1I2Q0P6</accession>
<dbReference type="InterPro" id="IPR045865">
    <property type="entry name" value="ACT-like_dom_sf"/>
</dbReference>
<comment type="pathway">
    <text evidence="1">Purine metabolism; ppGpp biosynthesis; ppGpp from GTP: step 1/2.</text>
</comment>
<dbReference type="Gene3D" id="1.10.3210.10">
    <property type="entry name" value="Hypothetical protein af1432"/>
    <property type="match status" value="1"/>
</dbReference>
<dbReference type="PANTHER" id="PTHR21262">
    <property type="entry name" value="GUANOSINE-3',5'-BIS DIPHOSPHATE 3'-PYROPHOSPHOHYDROLASE"/>
    <property type="match status" value="1"/>
</dbReference>
<dbReference type="SMART" id="SM00954">
    <property type="entry name" value="RelA_SpoT"/>
    <property type="match status" value="1"/>
</dbReference>
<evidence type="ECO:0000313" key="9">
    <source>
        <dbReference type="EMBL" id="SFG19837.1"/>
    </source>
</evidence>
<dbReference type="FunFam" id="3.10.20.30:FF:000002">
    <property type="entry name" value="GTP pyrophosphokinase (RelA/SpoT)"/>
    <property type="match status" value="1"/>
</dbReference>
<dbReference type="EC" id="2.7.6.5" evidence="2"/>
<comment type="catalytic activity">
    <reaction evidence="4">
        <text>GTP + ATP = guanosine 3'-diphosphate 5'-triphosphate + AMP</text>
        <dbReference type="Rhea" id="RHEA:22088"/>
        <dbReference type="ChEBI" id="CHEBI:30616"/>
        <dbReference type="ChEBI" id="CHEBI:37565"/>
        <dbReference type="ChEBI" id="CHEBI:142410"/>
        <dbReference type="ChEBI" id="CHEBI:456215"/>
        <dbReference type="EC" id="2.7.6.5"/>
    </reaction>
</comment>
<sequence>MEKENIWSAQDVIGMCEKYMNEEHVAMVRKACDFASYVHREQFRKSGEPYIIHPIQVAGILADLKMDPETVSAGFLHDVVEDTPVTLGDVGELFGKDVEVIVDGVTKLSKIRYKSHQEQLAENHRKLLLAMSKDLRVIIVKLADRLHNMRTLGHLRPDKQRRIANETLEIYAPLADRLGISTIKWELEDISLRYLNPQQYYRIVHLMNSKREERVQYIDEAITEIKEAIADLHLDCEIYGRPKHIYSIYHKMRDLHKQFSQIYDLLAVRVVVKSIKDCYAVLGAIHTKWKPMPGRFKDYIAMPKANMYQSLHTTVIGPKGKTLEVQIRTEEMHRVAEYGIAAHWAYKEGKTNGVKQTTTGDKLNLFKEIIEIQNESNDAKEFMENVKGDLFSDRVYVFTPKGDVYELPKGSGPLDMAYSIHTEVGNHTTGAKVNGKIVPLDYQVKNGDIVDILTSQNSAGPSRDWLDLVHTNKAKNKIKRFFKQQDRIQNIDRGRDILDQGLIEGGYQPHDVMSSKKNIERVLNKKQLATLDDLYAAIGFGEIPPAGIINVLTEDIRAKREQERKEAQEKALLEDHQEITNVKSGKKKNEEGVMIEGIDNLLVRLSHCCSPIPGDEIVGYITKGRGVSVHRIDCPNVKSAEQHGTRLVDVTWNVIPDVRATYNTDLEIEGYNRSGLLNDVLQAINNTTKDLNSVNGRVDHNKMATIDVTVGIRDRIHLQRVIDNIKRIPDVYVVKRIIH</sequence>
<dbReference type="CDD" id="cd00077">
    <property type="entry name" value="HDc"/>
    <property type="match status" value="1"/>
</dbReference>
<gene>
    <name evidence="9" type="ORF">SAMN02910432_00310</name>
</gene>
<dbReference type="InterPro" id="IPR012676">
    <property type="entry name" value="TGS-like"/>
</dbReference>
<dbReference type="UniPathway" id="UPA00908">
    <property type="reaction ID" value="UER00884"/>
</dbReference>
<dbReference type="SUPFAM" id="SSF81271">
    <property type="entry name" value="TGS-like"/>
    <property type="match status" value="1"/>
</dbReference>
<dbReference type="CDD" id="cd01668">
    <property type="entry name" value="TGS_RSH"/>
    <property type="match status" value="1"/>
</dbReference>
<dbReference type="PANTHER" id="PTHR21262:SF31">
    <property type="entry name" value="GTP PYROPHOSPHOKINASE"/>
    <property type="match status" value="1"/>
</dbReference>
<evidence type="ECO:0000259" key="6">
    <source>
        <dbReference type="PROSITE" id="PS51671"/>
    </source>
</evidence>
<reference evidence="10" key="1">
    <citation type="submission" date="2016-10" db="EMBL/GenBank/DDBJ databases">
        <authorList>
            <person name="Varghese N."/>
            <person name="Submissions S."/>
        </authorList>
    </citation>
    <scope>NUCLEOTIDE SEQUENCE [LARGE SCALE GENOMIC DNA]</scope>
    <source>
        <strain evidence="10">DSM 20403</strain>
    </source>
</reference>